<dbReference type="Proteomes" id="UP000268436">
    <property type="component" value="Unassembled WGS sequence"/>
</dbReference>
<name>A0ABY0BJG8_MORCA</name>
<comment type="caution">
    <text evidence="1">The sequence shown here is derived from an EMBL/GenBank/DDBJ whole genome shotgun (WGS) entry which is preliminary data.</text>
</comment>
<proteinExistence type="predicted"/>
<sequence length="40" mass="4642">MVVGHLGISLRLELYKKLCYTKLIVNHSHLKDVLLPEFGY</sequence>
<accession>A0ABY0BJG8</accession>
<reference evidence="1 2" key="1">
    <citation type="submission" date="2018-12" db="EMBL/GenBank/DDBJ databases">
        <title>Persistence of Moraxella catarrhalis in Chronic Obstructive Pulmonary Disease and Regulation of the Hag/MID Adhesin.</title>
        <authorList>
            <person name="Murphy T."/>
            <person name="Zhao X."/>
            <person name="Vyas G."/>
            <person name="Aluvathingal J."/>
            <person name="Nadendla S."/>
            <person name="Tallon L."/>
            <person name="Tettelin H."/>
        </authorList>
    </citation>
    <scope>NUCLEOTIDE SEQUENCE [LARGE SCALE GENOMIC DNA]</scope>
    <source>
        <strain evidence="1 2">173P27B1</strain>
    </source>
</reference>
<dbReference type="EMBL" id="RYER01000018">
    <property type="protein sequence ID" value="RUO16004.1"/>
    <property type="molecule type" value="Genomic_DNA"/>
</dbReference>
<organism evidence="1 2">
    <name type="scientific">Moraxella catarrhalis</name>
    <name type="common">Branhamella catarrhalis</name>
    <dbReference type="NCBI Taxonomy" id="480"/>
    <lineage>
        <taxon>Bacteria</taxon>
        <taxon>Pseudomonadati</taxon>
        <taxon>Pseudomonadota</taxon>
        <taxon>Gammaproteobacteria</taxon>
        <taxon>Moraxellales</taxon>
        <taxon>Moraxellaceae</taxon>
        <taxon>Moraxella</taxon>
    </lineage>
</organism>
<evidence type="ECO:0000313" key="2">
    <source>
        <dbReference type="Proteomes" id="UP000268436"/>
    </source>
</evidence>
<gene>
    <name evidence="1" type="ORF">EJK54_0826</name>
</gene>
<evidence type="ECO:0000313" key="1">
    <source>
        <dbReference type="EMBL" id="RUO16004.1"/>
    </source>
</evidence>
<keyword evidence="2" id="KW-1185">Reference proteome</keyword>
<protein>
    <submittedName>
        <fullName evidence="1">Uncharacterized protein</fullName>
    </submittedName>
</protein>